<reference evidence="1 2" key="1">
    <citation type="submission" date="2019-09" db="EMBL/GenBank/DDBJ databases">
        <title>Screening of Novel Bioactive Compounds from Soil-Associated.</title>
        <authorList>
            <person name="Zhao S."/>
        </authorList>
    </citation>
    <scope>NUCLEOTIDE SEQUENCE [LARGE SCALE GENOMIC DNA]</scope>
    <source>
        <strain evidence="1 2">HIT-DPA4</strain>
    </source>
</reference>
<dbReference type="EMBL" id="VZRB01000014">
    <property type="protein sequence ID" value="KAB1144720.1"/>
    <property type="molecule type" value="Genomic_DNA"/>
</dbReference>
<evidence type="ECO:0008006" key="3">
    <source>
        <dbReference type="Google" id="ProtNLM"/>
    </source>
</evidence>
<dbReference type="RefSeq" id="WP_150950626.1">
    <property type="nucleotide sequence ID" value="NZ_VZRB01000014.1"/>
</dbReference>
<accession>A0A6H9UZJ3</accession>
<organism evidence="1 2">
    <name type="scientific">Streptomyces luteolifulvus</name>
    <dbReference type="NCBI Taxonomy" id="2615112"/>
    <lineage>
        <taxon>Bacteria</taxon>
        <taxon>Bacillati</taxon>
        <taxon>Actinomycetota</taxon>
        <taxon>Actinomycetes</taxon>
        <taxon>Kitasatosporales</taxon>
        <taxon>Streptomycetaceae</taxon>
        <taxon>Streptomyces</taxon>
    </lineage>
</organism>
<dbReference type="AlphaFoldDB" id="A0A6H9UZJ3"/>
<keyword evidence="2" id="KW-1185">Reference proteome</keyword>
<gene>
    <name evidence="1" type="ORF">F7R91_21025</name>
</gene>
<evidence type="ECO:0000313" key="1">
    <source>
        <dbReference type="EMBL" id="KAB1144720.1"/>
    </source>
</evidence>
<sequence>MHLTDTETTSDASSLCQECRFDPTSIRREEAAELIAINESAWRRLLTTRHPSRLSELRASGAPSPLQHACRLWRASHDFALALCALLPHGVAGHLDRVQPPMPDVSNEQDPWIVAKGIEVSTTVIAAHFQELTLRQWEKAVLWEDSCQTIGNHAGRLLHEMIHRQHLVITSILDRDDSPAEAPRGYAT</sequence>
<dbReference type="Proteomes" id="UP000442707">
    <property type="component" value="Unassembled WGS sequence"/>
</dbReference>
<name>A0A6H9UZJ3_9ACTN</name>
<protein>
    <recommendedName>
        <fullName evidence="3">DinB family protein</fullName>
    </recommendedName>
</protein>
<proteinExistence type="predicted"/>
<comment type="caution">
    <text evidence="1">The sequence shown here is derived from an EMBL/GenBank/DDBJ whole genome shotgun (WGS) entry which is preliminary data.</text>
</comment>
<evidence type="ECO:0000313" key="2">
    <source>
        <dbReference type="Proteomes" id="UP000442707"/>
    </source>
</evidence>